<accession>A0A0R2BJJ5</accession>
<dbReference type="AlphaFoldDB" id="A0A0R2BJJ5"/>
<comment type="caution">
    <text evidence="2">The sequence shown here is derived from an EMBL/GenBank/DDBJ whole genome shotgun (WGS) entry which is preliminary data.</text>
</comment>
<evidence type="ECO:0000256" key="1">
    <source>
        <dbReference type="SAM" id="Phobius"/>
    </source>
</evidence>
<evidence type="ECO:0000313" key="3">
    <source>
        <dbReference type="Proteomes" id="UP000051813"/>
    </source>
</evidence>
<evidence type="ECO:0008006" key="4">
    <source>
        <dbReference type="Google" id="ProtNLM"/>
    </source>
</evidence>
<sequence length="150" mass="17403">MILMKPLKKYLITILSTQLIQSLILIVFRHHLTTAMPTYFSITGVPTNYYHYDRRILGPALLFLAAITLVNLAVRLWLHQLANSGILNAKLIANLAKILIVWLWGFTWVLLFYFFNLSAIGQVFMVVLNIGAFVAMLTLVRQFYRDRFKR</sequence>
<feature type="transmembrane region" description="Helical" evidence="1">
    <location>
        <begin position="120"/>
        <end position="140"/>
    </location>
</feature>
<keyword evidence="3" id="KW-1185">Reference proteome</keyword>
<dbReference type="EMBL" id="AYYK01000013">
    <property type="protein sequence ID" value="KRM78674.1"/>
    <property type="molecule type" value="Genomic_DNA"/>
</dbReference>
<gene>
    <name evidence="2" type="ORF">FC84_GL000409</name>
</gene>
<keyword evidence="1" id="KW-0472">Membrane</keyword>
<dbReference type="PATRIC" id="fig|1423738.3.peg.418"/>
<keyword evidence="1" id="KW-0812">Transmembrane</keyword>
<protein>
    <recommendedName>
        <fullName evidence="4">Integral membrane protein</fullName>
    </recommendedName>
</protein>
<feature type="transmembrane region" description="Helical" evidence="1">
    <location>
        <begin position="95"/>
        <end position="114"/>
    </location>
</feature>
<name>A0A0R2BJJ5_9LACO</name>
<organism evidence="2 3">
    <name type="scientific">Lapidilactobacillus dextrinicus DSM 20335</name>
    <dbReference type="NCBI Taxonomy" id="1423738"/>
    <lineage>
        <taxon>Bacteria</taxon>
        <taxon>Bacillati</taxon>
        <taxon>Bacillota</taxon>
        <taxon>Bacilli</taxon>
        <taxon>Lactobacillales</taxon>
        <taxon>Lactobacillaceae</taxon>
        <taxon>Lapidilactobacillus</taxon>
    </lineage>
</organism>
<dbReference type="Proteomes" id="UP000051813">
    <property type="component" value="Unassembled WGS sequence"/>
</dbReference>
<proteinExistence type="predicted"/>
<keyword evidence="1" id="KW-1133">Transmembrane helix</keyword>
<reference evidence="2 3" key="1">
    <citation type="journal article" date="2015" name="Genome Announc.">
        <title>Expanding the biotechnology potential of lactobacilli through comparative genomics of 213 strains and associated genera.</title>
        <authorList>
            <person name="Sun Z."/>
            <person name="Harris H.M."/>
            <person name="McCann A."/>
            <person name="Guo C."/>
            <person name="Argimon S."/>
            <person name="Zhang W."/>
            <person name="Yang X."/>
            <person name="Jeffery I.B."/>
            <person name="Cooney J.C."/>
            <person name="Kagawa T.F."/>
            <person name="Liu W."/>
            <person name="Song Y."/>
            <person name="Salvetti E."/>
            <person name="Wrobel A."/>
            <person name="Rasinkangas P."/>
            <person name="Parkhill J."/>
            <person name="Rea M.C."/>
            <person name="O'Sullivan O."/>
            <person name="Ritari J."/>
            <person name="Douillard F.P."/>
            <person name="Paul Ross R."/>
            <person name="Yang R."/>
            <person name="Briner A.E."/>
            <person name="Felis G.E."/>
            <person name="de Vos W.M."/>
            <person name="Barrangou R."/>
            <person name="Klaenhammer T.R."/>
            <person name="Caufield P.W."/>
            <person name="Cui Y."/>
            <person name="Zhang H."/>
            <person name="O'Toole P.W."/>
        </authorList>
    </citation>
    <scope>NUCLEOTIDE SEQUENCE [LARGE SCALE GENOMIC DNA]</scope>
    <source>
        <strain evidence="2 3">DSM 20335</strain>
    </source>
</reference>
<feature type="transmembrane region" description="Helical" evidence="1">
    <location>
        <begin position="56"/>
        <end position="74"/>
    </location>
</feature>
<evidence type="ECO:0000313" key="2">
    <source>
        <dbReference type="EMBL" id="KRM78674.1"/>
    </source>
</evidence>
<feature type="transmembrane region" description="Helical" evidence="1">
    <location>
        <begin position="12"/>
        <end position="32"/>
    </location>
</feature>